<evidence type="ECO:0000313" key="2">
    <source>
        <dbReference type="EMBL" id="CAD7228755.1"/>
    </source>
</evidence>
<dbReference type="AlphaFoldDB" id="A0A7R8ZNZ3"/>
<feature type="compositionally biased region" description="Basic residues" evidence="1">
    <location>
        <begin position="9"/>
        <end position="22"/>
    </location>
</feature>
<evidence type="ECO:0000256" key="1">
    <source>
        <dbReference type="SAM" id="MobiDB-lite"/>
    </source>
</evidence>
<organism evidence="2">
    <name type="scientific">Cyprideis torosa</name>
    <dbReference type="NCBI Taxonomy" id="163714"/>
    <lineage>
        <taxon>Eukaryota</taxon>
        <taxon>Metazoa</taxon>
        <taxon>Ecdysozoa</taxon>
        <taxon>Arthropoda</taxon>
        <taxon>Crustacea</taxon>
        <taxon>Oligostraca</taxon>
        <taxon>Ostracoda</taxon>
        <taxon>Podocopa</taxon>
        <taxon>Podocopida</taxon>
        <taxon>Cytherocopina</taxon>
        <taxon>Cytheroidea</taxon>
        <taxon>Cytherideidae</taxon>
        <taxon>Cyprideis</taxon>
    </lineage>
</organism>
<dbReference type="EMBL" id="OB661687">
    <property type="protein sequence ID" value="CAD7228755.1"/>
    <property type="molecule type" value="Genomic_DNA"/>
</dbReference>
<protein>
    <submittedName>
        <fullName evidence="2">Uncharacterized protein</fullName>
    </submittedName>
</protein>
<sequence length="118" mass="12235">MKKEGIQTRNRKLSAKSKKKRSPFPLSDVMKPSFAGFGAHGAALGHSMGHYMYNTNVAGAASMGGGFGASQMHAMTGLGLSASPFTTAATAAGLTFSGNNMIIIVVFSCMDTAPPFNE</sequence>
<gene>
    <name evidence="2" type="ORF">CTOB1V02_LOCUS6633</name>
</gene>
<reference evidence="2" key="1">
    <citation type="submission" date="2020-11" db="EMBL/GenBank/DDBJ databases">
        <authorList>
            <person name="Tran Van P."/>
        </authorList>
    </citation>
    <scope>NUCLEOTIDE SEQUENCE</scope>
</reference>
<proteinExistence type="predicted"/>
<feature type="region of interest" description="Disordered" evidence="1">
    <location>
        <begin position="1"/>
        <end position="26"/>
    </location>
</feature>
<name>A0A7R8ZNZ3_9CRUS</name>
<accession>A0A7R8ZNZ3</accession>